<protein>
    <recommendedName>
        <fullName evidence="2">GRF-like zinc ribbon domain-containing protein</fullName>
    </recommendedName>
</protein>
<organism evidence="3 4">
    <name type="scientific">Fusarium acuminatum</name>
    <dbReference type="NCBI Taxonomy" id="5515"/>
    <lineage>
        <taxon>Eukaryota</taxon>
        <taxon>Fungi</taxon>
        <taxon>Dikarya</taxon>
        <taxon>Ascomycota</taxon>
        <taxon>Pezizomycotina</taxon>
        <taxon>Sordariomycetes</taxon>
        <taxon>Hypocreomycetidae</taxon>
        <taxon>Hypocreales</taxon>
        <taxon>Nectriaceae</taxon>
        <taxon>Fusarium</taxon>
        <taxon>Fusarium tricinctum species complex</taxon>
    </lineage>
</organism>
<proteinExistence type="predicted"/>
<dbReference type="InterPro" id="IPR056444">
    <property type="entry name" value="Zn_ribbon_GRF_2"/>
</dbReference>
<reference evidence="3 4" key="1">
    <citation type="submission" date="2024-04" db="EMBL/GenBank/DDBJ databases">
        <title>Complete genome sequence of Fusarium acuminatum.</title>
        <authorList>
            <person name="Lan B."/>
        </authorList>
    </citation>
    <scope>NUCLEOTIDE SEQUENCE [LARGE SCALE GENOMIC DNA]</scope>
    <source>
        <strain evidence="3">1A</strain>
    </source>
</reference>
<keyword evidence="4" id="KW-1185">Reference proteome</keyword>
<dbReference type="Pfam" id="PF23549">
    <property type="entry name" value="Zn_ribbon_GRF_2"/>
    <property type="match status" value="1"/>
</dbReference>
<feature type="region of interest" description="Disordered" evidence="1">
    <location>
        <begin position="114"/>
        <end position="138"/>
    </location>
</feature>
<evidence type="ECO:0000313" key="4">
    <source>
        <dbReference type="Proteomes" id="UP001489902"/>
    </source>
</evidence>
<dbReference type="EMBL" id="CP151261">
    <property type="protein sequence ID" value="WZH42134.1"/>
    <property type="molecule type" value="Genomic_DNA"/>
</dbReference>
<accession>A0ABZ2WQQ8</accession>
<feature type="domain" description="GRF-like zinc ribbon" evidence="2">
    <location>
        <begin position="20"/>
        <end position="64"/>
    </location>
</feature>
<gene>
    <name evidence="3" type="ORF">QYS62_003124</name>
</gene>
<evidence type="ECO:0000313" key="3">
    <source>
        <dbReference type="EMBL" id="WZH42134.1"/>
    </source>
</evidence>
<evidence type="ECO:0000259" key="2">
    <source>
        <dbReference type="Pfam" id="PF23549"/>
    </source>
</evidence>
<feature type="compositionally biased region" description="Low complexity" evidence="1">
    <location>
        <begin position="115"/>
        <end position="130"/>
    </location>
</feature>
<sequence>MEAYYPSHHTMSLQFPLIRPPSCPLCPNTPIRARVDTGRRSQHAHRPYYYCQADHKRQFVTRDDILGISNANPRCQCGFHSRRNEGSGPVPSAWYNCASRQCSFNQNIEADDSVESVQSSPSSWKGSTSSTVAGTSYRGHDHKTVVSTENDKDLLDQMADMTRKIEDLGTMIASRPSTTTRPFDNNCSIHGNGRRPLFSRRRCTCIHVI</sequence>
<dbReference type="Proteomes" id="UP001489902">
    <property type="component" value="Chromosome 2"/>
</dbReference>
<name>A0ABZ2WQQ8_9HYPO</name>
<evidence type="ECO:0000256" key="1">
    <source>
        <dbReference type="SAM" id="MobiDB-lite"/>
    </source>
</evidence>